<dbReference type="RefSeq" id="WP_103464674.1">
    <property type="nucleotide sequence ID" value="NZ_PPXC01000003.1"/>
</dbReference>
<evidence type="ECO:0000313" key="2">
    <source>
        <dbReference type="Proteomes" id="UP000237061"/>
    </source>
</evidence>
<accession>A0A2S4A040</accession>
<gene>
    <name evidence="1" type="ORF">CVS27_05275</name>
</gene>
<organism evidence="1 2">
    <name type="scientific">Arthrobacter glacialis</name>
    <dbReference type="NCBI Taxonomy" id="1664"/>
    <lineage>
        <taxon>Bacteria</taxon>
        <taxon>Bacillati</taxon>
        <taxon>Actinomycetota</taxon>
        <taxon>Actinomycetes</taxon>
        <taxon>Micrococcales</taxon>
        <taxon>Micrococcaceae</taxon>
        <taxon>Arthrobacter</taxon>
    </lineage>
</organism>
<sequence length="186" mass="20320">MRWELLFGDLEAQWHEANQLDLERHVNELARVEASQLTLAEALRGSVGQQISLAMCNGTAFHGEVQRVEPQWILLSEDNRSVVLPLAKVSRVQGLGTQRARAASKIQYSLAAALRMLARNRSAVVLDLDTAHPASIRGVLDQVGADYVQLMQLADGVSRDRGNRQGNVVVPLGSLVSIVSAADNEF</sequence>
<protein>
    <submittedName>
        <fullName evidence="1">Uncharacterized protein</fullName>
    </submittedName>
</protein>
<reference evidence="1 2" key="1">
    <citation type="submission" date="2018-01" db="EMBL/GenBank/DDBJ databases">
        <title>Arthrobacter sp. nov., from glaciers in China.</title>
        <authorList>
            <person name="Liu Q."/>
            <person name="Xin Y.-H."/>
        </authorList>
    </citation>
    <scope>NUCLEOTIDE SEQUENCE [LARGE SCALE GENOMIC DNA]</scope>
    <source>
        <strain evidence="1 2">HLT2-12-2</strain>
    </source>
</reference>
<proteinExistence type="predicted"/>
<dbReference type="AlphaFoldDB" id="A0A2S4A040"/>
<evidence type="ECO:0000313" key="1">
    <source>
        <dbReference type="EMBL" id="POH74629.1"/>
    </source>
</evidence>
<comment type="caution">
    <text evidence="1">The sequence shown here is derived from an EMBL/GenBank/DDBJ whole genome shotgun (WGS) entry which is preliminary data.</text>
</comment>
<keyword evidence="2" id="KW-1185">Reference proteome</keyword>
<name>A0A2S4A040_ARTGL</name>
<dbReference type="Proteomes" id="UP000237061">
    <property type="component" value="Unassembled WGS sequence"/>
</dbReference>
<dbReference type="EMBL" id="PPXC01000003">
    <property type="protein sequence ID" value="POH74629.1"/>
    <property type="molecule type" value="Genomic_DNA"/>
</dbReference>